<feature type="domain" description="Ice-binding protein C-terminal" evidence="1">
    <location>
        <begin position="125"/>
        <end position="148"/>
    </location>
</feature>
<proteinExistence type="predicted"/>
<name>A0A3B0QWY8_9ZZZZ</name>
<sequence>MPEPLGYSGTTINSYNLSGTLISTFTSASTYTEGIAAAGGNIFLYNAGASIYGKPSDGVEGYILKYDPTGTLLDSFAYESGDRPPFHSEALSYDGTHFWMSGYTDGKVYRMAAEEDKGEDFGTTTVPEPSTYILLGSGLLGLIGLRRKFKMKAS</sequence>
<dbReference type="AlphaFoldDB" id="A0A3B0QWY8"/>
<dbReference type="InterPro" id="IPR013424">
    <property type="entry name" value="Ice-binding_C"/>
</dbReference>
<organism evidence="2">
    <name type="scientific">hydrothermal vent metagenome</name>
    <dbReference type="NCBI Taxonomy" id="652676"/>
    <lineage>
        <taxon>unclassified sequences</taxon>
        <taxon>metagenomes</taxon>
        <taxon>ecological metagenomes</taxon>
    </lineage>
</organism>
<dbReference type="Pfam" id="PF07589">
    <property type="entry name" value="PEP-CTERM"/>
    <property type="match status" value="1"/>
</dbReference>
<accession>A0A3B0QWY8</accession>
<protein>
    <recommendedName>
        <fullName evidence="1">Ice-binding protein C-terminal domain-containing protein</fullName>
    </recommendedName>
</protein>
<dbReference type="SUPFAM" id="SSF63825">
    <property type="entry name" value="YWTD domain"/>
    <property type="match status" value="1"/>
</dbReference>
<dbReference type="NCBIfam" id="TIGR02595">
    <property type="entry name" value="PEP_CTERM"/>
    <property type="match status" value="1"/>
</dbReference>
<evidence type="ECO:0000313" key="2">
    <source>
        <dbReference type="EMBL" id="VAV84077.1"/>
    </source>
</evidence>
<dbReference type="EMBL" id="UOEA01000060">
    <property type="protein sequence ID" value="VAV84077.1"/>
    <property type="molecule type" value="Genomic_DNA"/>
</dbReference>
<gene>
    <name evidence="2" type="ORF">MNBD_DELTA01-717</name>
</gene>
<reference evidence="2" key="1">
    <citation type="submission" date="2018-06" db="EMBL/GenBank/DDBJ databases">
        <authorList>
            <person name="Zhirakovskaya E."/>
        </authorList>
    </citation>
    <scope>NUCLEOTIDE SEQUENCE</scope>
</reference>
<evidence type="ECO:0000259" key="1">
    <source>
        <dbReference type="Pfam" id="PF07589"/>
    </source>
</evidence>